<proteinExistence type="predicted"/>
<organism evidence="1 2">
    <name type="scientific">Actinomadura namibiensis</name>
    <dbReference type="NCBI Taxonomy" id="182080"/>
    <lineage>
        <taxon>Bacteria</taxon>
        <taxon>Bacillati</taxon>
        <taxon>Actinomycetota</taxon>
        <taxon>Actinomycetes</taxon>
        <taxon>Streptosporangiales</taxon>
        <taxon>Thermomonosporaceae</taxon>
        <taxon>Actinomadura</taxon>
    </lineage>
</organism>
<keyword evidence="2" id="KW-1185">Reference proteome</keyword>
<reference evidence="1 2" key="1">
    <citation type="submission" date="2020-08" db="EMBL/GenBank/DDBJ databases">
        <title>Genomic Encyclopedia of Type Strains, Phase IV (KMG-IV): sequencing the most valuable type-strain genomes for metagenomic binning, comparative biology and taxonomic classification.</title>
        <authorList>
            <person name="Goeker M."/>
        </authorList>
    </citation>
    <scope>NUCLEOTIDE SEQUENCE [LARGE SCALE GENOMIC DNA]</scope>
    <source>
        <strain evidence="1 2">DSM 44197</strain>
    </source>
</reference>
<evidence type="ECO:0000313" key="2">
    <source>
        <dbReference type="Proteomes" id="UP000572680"/>
    </source>
</evidence>
<comment type="caution">
    <text evidence="1">The sequence shown here is derived from an EMBL/GenBank/DDBJ whole genome shotgun (WGS) entry which is preliminary data.</text>
</comment>
<dbReference type="Proteomes" id="UP000572680">
    <property type="component" value="Unassembled WGS sequence"/>
</dbReference>
<dbReference type="AlphaFoldDB" id="A0A7W3LIP9"/>
<protein>
    <submittedName>
        <fullName evidence="1">Uncharacterized protein</fullName>
    </submittedName>
</protein>
<sequence>MNEYHVILGEQAQQEALGLPPAAFKELTDRLTTLSHAPWSNTRPDESGHDPAMRWALFGDWGMIHCYVDDRMRVVRVHRVTWAG</sequence>
<gene>
    <name evidence="1" type="ORF">HNR61_000459</name>
</gene>
<name>A0A7W3LIP9_ACTNM</name>
<evidence type="ECO:0000313" key="1">
    <source>
        <dbReference type="EMBL" id="MBA8948861.1"/>
    </source>
</evidence>
<accession>A0A7W3LIP9</accession>
<dbReference type="EMBL" id="JACJIA010000001">
    <property type="protein sequence ID" value="MBA8948861.1"/>
    <property type="molecule type" value="Genomic_DNA"/>
</dbReference>
<dbReference type="RefSeq" id="WP_067831119.1">
    <property type="nucleotide sequence ID" value="NZ_BAAALP010000006.1"/>
</dbReference>